<name>A0A810Q3Q8_9FIRM</name>
<organism evidence="1 2">
    <name type="scientific">Vescimonas coprocola</name>
    <dbReference type="NCBI Taxonomy" id="2714355"/>
    <lineage>
        <taxon>Bacteria</taxon>
        <taxon>Bacillati</taxon>
        <taxon>Bacillota</taxon>
        <taxon>Clostridia</taxon>
        <taxon>Eubacteriales</taxon>
        <taxon>Oscillospiraceae</taxon>
        <taxon>Vescimonas</taxon>
    </lineage>
</organism>
<sequence length="67" mass="7788">MQEKMKTVLIPRGRKNEENFVLVSVNGRNFKIMKGVEVQVPEFVAQVLENARMMEDDARSYVDRMAN</sequence>
<evidence type="ECO:0000313" key="2">
    <source>
        <dbReference type="Proteomes" id="UP000681035"/>
    </source>
</evidence>
<dbReference type="EMBL" id="AP023418">
    <property type="protein sequence ID" value="BCK80887.1"/>
    <property type="molecule type" value="Genomic_DNA"/>
</dbReference>
<accession>A0A810Q3Q8</accession>
<reference evidence="1" key="1">
    <citation type="submission" date="2020-09" db="EMBL/GenBank/DDBJ databases">
        <title>New species isolated from human feces.</title>
        <authorList>
            <person name="Kitahara M."/>
            <person name="Shigeno Y."/>
            <person name="Shime M."/>
            <person name="Matsumoto Y."/>
            <person name="Nakamura S."/>
            <person name="Motooka D."/>
            <person name="Fukuoka S."/>
            <person name="Nishikawa H."/>
            <person name="Benno Y."/>
        </authorList>
    </citation>
    <scope>NUCLEOTIDE SEQUENCE</scope>
    <source>
        <strain evidence="1">MM50</strain>
    </source>
</reference>
<dbReference type="AlphaFoldDB" id="A0A810Q3Q8"/>
<proteinExistence type="predicted"/>
<dbReference type="KEGG" id="vcop:MM50RIKEN_06500"/>
<dbReference type="Proteomes" id="UP000681035">
    <property type="component" value="Chromosome"/>
</dbReference>
<evidence type="ECO:0000313" key="1">
    <source>
        <dbReference type="EMBL" id="BCK80887.1"/>
    </source>
</evidence>
<gene>
    <name evidence="1" type="ORF">MM50RIKEN_06500</name>
</gene>
<keyword evidence="2" id="KW-1185">Reference proteome</keyword>
<protein>
    <submittedName>
        <fullName evidence="1">Uncharacterized protein</fullName>
    </submittedName>
</protein>
<dbReference type="RefSeq" id="WP_021859403.1">
    <property type="nucleotide sequence ID" value="NZ_AP023418.1"/>
</dbReference>